<name>A0A9X4M3H9_9ACTN</name>
<dbReference type="InterPro" id="IPR029069">
    <property type="entry name" value="HotDog_dom_sf"/>
</dbReference>
<evidence type="ECO:0000259" key="2">
    <source>
        <dbReference type="Pfam" id="PF13622"/>
    </source>
</evidence>
<evidence type="ECO:0000313" key="4">
    <source>
        <dbReference type="EMBL" id="MDG3016360.1"/>
    </source>
</evidence>
<dbReference type="InterPro" id="IPR049450">
    <property type="entry name" value="ACOT8-like_C"/>
</dbReference>
<dbReference type="Gene3D" id="2.40.160.210">
    <property type="entry name" value="Acyl-CoA thioesterase, double hotdog domain"/>
    <property type="match status" value="1"/>
</dbReference>
<dbReference type="PANTHER" id="PTHR38110">
    <property type="entry name" value="CHROMOSOME 23, WHOLE GENOME SHOTGUN SEQUENCE"/>
    <property type="match status" value="1"/>
</dbReference>
<dbReference type="Proteomes" id="UP001152755">
    <property type="component" value="Unassembled WGS sequence"/>
</dbReference>
<sequence length="286" mass="29515">MALSQLGSGRYQATLDPDWTIGPKVHGGTMLALCAAAAQAELDGAPATSDPAGPNPAGPTGQPVAVSAGFLSAPDPGPVELIATVRKRGRRISLVDVELEQGGRTAVRAAVTLGAPDVGPPLHADGGAELHRLPARPPASAVEVAGHPMARIMHLAQVCDVRFDPASTAFLDGGPGAPEVRLWVRPKQEATSALFALMAGDISAPVTLNLGRFGWAPTVQLTAYLRGLPVDGWLRVSATSTLVGGVWFEEDHLVLDETGAVVVQSRQLALVPADPGERRSEPDVAG</sequence>
<comment type="caution">
    <text evidence="4">The sequence shown here is derived from an EMBL/GenBank/DDBJ whole genome shotgun (WGS) entry which is preliminary data.</text>
</comment>
<dbReference type="InterPro" id="IPR052389">
    <property type="entry name" value="Sec_Metab_Biosynth-Assoc"/>
</dbReference>
<dbReference type="SUPFAM" id="SSF54637">
    <property type="entry name" value="Thioesterase/thiol ester dehydrase-isomerase"/>
    <property type="match status" value="2"/>
</dbReference>
<gene>
    <name evidence="4" type="ORF">NVS88_17530</name>
</gene>
<dbReference type="EMBL" id="JANRHA010000012">
    <property type="protein sequence ID" value="MDG3016360.1"/>
    <property type="molecule type" value="Genomic_DNA"/>
</dbReference>
<dbReference type="PANTHER" id="PTHR38110:SF1">
    <property type="entry name" value="THIOESTERASE DOMAIN-CONTAINING PROTEIN"/>
    <property type="match status" value="1"/>
</dbReference>
<organism evidence="4 5">
    <name type="scientific">Speluncibacter jeojiensis</name>
    <dbReference type="NCBI Taxonomy" id="2710754"/>
    <lineage>
        <taxon>Bacteria</taxon>
        <taxon>Bacillati</taxon>
        <taxon>Actinomycetota</taxon>
        <taxon>Actinomycetes</taxon>
        <taxon>Mycobacteriales</taxon>
        <taxon>Speluncibacteraceae</taxon>
        <taxon>Speluncibacter</taxon>
    </lineage>
</organism>
<dbReference type="InterPro" id="IPR042171">
    <property type="entry name" value="Acyl-CoA_hotdog"/>
</dbReference>
<dbReference type="Pfam" id="PF20789">
    <property type="entry name" value="4HBT_3C"/>
    <property type="match status" value="1"/>
</dbReference>
<feature type="domain" description="Acyl-CoA thioesterase-like N-terminal HotDog" evidence="2">
    <location>
        <begin position="16"/>
        <end position="113"/>
    </location>
</feature>
<evidence type="ECO:0000256" key="1">
    <source>
        <dbReference type="SAM" id="MobiDB-lite"/>
    </source>
</evidence>
<dbReference type="InterPro" id="IPR049449">
    <property type="entry name" value="TesB_ACOT8-like_N"/>
</dbReference>
<accession>A0A9X4M3H9</accession>
<proteinExistence type="predicted"/>
<keyword evidence="5" id="KW-1185">Reference proteome</keyword>
<evidence type="ECO:0000259" key="3">
    <source>
        <dbReference type="Pfam" id="PF20789"/>
    </source>
</evidence>
<dbReference type="Pfam" id="PF13622">
    <property type="entry name" value="4HBT_3"/>
    <property type="match status" value="1"/>
</dbReference>
<feature type="region of interest" description="Disordered" evidence="1">
    <location>
        <begin position="44"/>
        <end position="68"/>
    </location>
</feature>
<dbReference type="AlphaFoldDB" id="A0A9X4M3H9"/>
<protein>
    <submittedName>
        <fullName evidence="4">Thioesterase family protein</fullName>
    </submittedName>
</protein>
<reference evidence="4" key="1">
    <citation type="submission" date="2022-08" db="EMBL/GenBank/DDBJ databases">
        <title>Genome analysis of Corynebacteriales strain.</title>
        <authorList>
            <person name="Lee S.D."/>
        </authorList>
    </citation>
    <scope>NUCLEOTIDE SEQUENCE</scope>
    <source>
        <strain evidence="4">D3-21</strain>
    </source>
</reference>
<feature type="domain" description="Acyl-CoA thioesterase-like C-terminal" evidence="3">
    <location>
        <begin position="147"/>
        <end position="271"/>
    </location>
</feature>
<evidence type="ECO:0000313" key="5">
    <source>
        <dbReference type="Proteomes" id="UP001152755"/>
    </source>
</evidence>